<dbReference type="SUPFAM" id="SSF52540">
    <property type="entry name" value="P-loop containing nucleoside triphosphate hydrolases"/>
    <property type="match status" value="1"/>
</dbReference>
<dbReference type="PROSITE" id="PS51450">
    <property type="entry name" value="LRR"/>
    <property type="match status" value="1"/>
</dbReference>
<dbReference type="RefSeq" id="XP_073115491.1">
    <property type="nucleotide sequence ID" value="XM_073259390.1"/>
</dbReference>
<dbReference type="Gene3D" id="3.80.10.10">
    <property type="entry name" value="Ribonuclease Inhibitor"/>
    <property type="match status" value="1"/>
</dbReference>
<dbReference type="InterPro" id="IPR036388">
    <property type="entry name" value="WH-like_DNA-bd_sf"/>
</dbReference>
<dbReference type="InterPro" id="IPR042197">
    <property type="entry name" value="Apaf_helical"/>
</dbReference>
<feature type="domain" description="Disease resistance protein winged helix" evidence="4">
    <location>
        <begin position="113"/>
        <end position="181"/>
    </location>
</feature>
<keyword evidence="3" id="KW-0611">Plant defense</keyword>
<dbReference type="OrthoDB" id="2021138at2759"/>
<dbReference type="PANTHER" id="PTHR33463:SF209">
    <property type="entry name" value="DISEASE RESISTANCE PROTEIN RPS2-LIKE"/>
    <property type="match status" value="1"/>
</dbReference>
<dbReference type="GO" id="GO:0042742">
    <property type="term" value="P:defense response to bacterium"/>
    <property type="evidence" value="ECO:0007669"/>
    <property type="project" value="UniProtKB-ARBA"/>
</dbReference>
<keyword evidence="2" id="KW-0677">Repeat</keyword>
<dbReference type="InterPro" id="IPR032675">
    <property type="entry name" value="LRR_dom_sf"/>
</dbReference>
<dbReference type="Pfam" id="PF23598">
    <property type="entry name" value="LRR_14"/>
    <property type="match status" value="1"/>
</dbReference>
<evidence type="ECO:0000256" key="1">
    <source>
        <dbReference type="ARBA" id="ARBA00022614"/>
    </source>
</evidence>
<dbReference type="InterPro" id="IPR050905">
    <property type="entry name" value="Plant_NBS-LRR"/>
</dbReference>
<sequence>METDEEIRVEVLSDTEAWELFQEKAGSVISSDIEPIARDVYKECRGLPLAIIVVGRALRKETDREVWKNALRVLRTSQFELKGMEREVYLPLKFSYDHLETDALRNCFLYCSLFPEDYEIEVDQLIGYWIMEGFIQGVQSLEDAEAKGHSLSKELVDSCLLEEDGRWKYYVRMHDVIRDMAIRITSESTERGMRFLVRAGVGLEDCPKVEEWEGKDRISLMNNNIRFLPDEPKCSELSTLLLEGNGLLQEIPPSFFKQMKNLRVLDLSHTVIVSLPPSISELRSLQALILRNCRSLRSVTCVGGLNHLQLLDLSGTNIEELPREIGQLTRLRRLDLSEIWNLAYIPADIILSLSPLEDLAMIRSPFFFISNESKAFIENLGHLNHLTHFAADIPNDLQLSMGIPASG</sequence>
<dbReference type="FunFam" id="1.10.8.430:FF:000003">
    <property type="entry name" value="Probable disease resistance protein At5g66910"/>
    <property type="match status" value="1"/>
</dbReference>
<dbReference type="InterPro" id="IPR055414">
    <property type="entry name" value="LRR_R13L4/SHOC2-like"/>
</dbReference>
<organism evidence="6 7">
    <name type="scientific">Elaeis guineensis var. tenera</name>
    <name type="common">Oil palm</name>
    <dbReference type="NCBI Taxonomy" id="51953"/>
    <lineage>
        <taxon>Eukaryota</taxon>
        <taxon>Viridiplantae</taxon>
        <taxon>Streptophyta</taxon>
        <taxon>Embryophyta</taxon>
        <taxon>Tracheophyta</taxon>
        <taxon>Spermatophyta</taxon>
        <taxon>Magnoliopsida</taxon>
        <taxon>Liliopsida</taxon>
        <taxon>Arecaceae</taxon>
        <taxon>Arecoideae</taxon>
        <taxon>Cocoseae</taxon>
        <taxon>Elaeidinae</taxon>
        <taxon>Elaeis</taxon>
    </lineage>
</organism>
<keyword evidence="1" id="KW-0433">Leucine-rich repeat</keyword>
<dbReference type="GO" id="GO:0043531">
    <property type="term" value="F:ADP binding"/>
    <property type="evidence" value="ECO:0007669"/>
    <property type="project" value="InterPro"/>
</dbReference>
<dbReference type="Proteomes" id="UP000504607">
    <property type="component" value="Chromosome 6"/>
</dbReference>
<dbReference type="Gene3D" id="1.10.10.10">
    <property type="entry name" value="Winged helix-like DNA-binding domain superfamily/Winged helix DNA-binding domain"/>
    <property type="match status" value="1"/>
</dbReference>
<evidence type="ECO:0000256" key="3">
    <source>
        <dbReference type="ARBA" id="ARBA00022821"/>
    </source>
</evidence>
<protein>
    <submittedName>
        <fullName evidence="7">Probable disease resistance protein At4g27220</fullName>
    </submittedName>
</protein>
<keyword evidence="6" id="KW-1185">Reference proteome</keyword>
<evidence type="ECO:0000259" key="5">
    <source>
        <dbReference type="Pfam" id="PF23598"/>
    </source>
</evidence>
<dbReference type="SUPFAM" id="SSF52058">
    <property type="entry name" value="L domain-like"/>
    <property type="match status" value="1"/>
</dbReference>
<dbReference type="AlphaFoldDB" id="A0A6J0PJ34"/>
<gene>
    <name evidence="7" type="primary">LOC105046960</name>
</gene>
<feature type="domain" description="Disease resistance R13L4/SHOC-2-like LRR" evidence="5">
    <location>
        <begin position="302"/>
        <end position="395"/>
    </location>
</feature>
<dbReference type="Pfam" id="PF13855">
    <property type="entry name" value="LRR_8"/>
    <property type="match status" value="1"/>
</dbReference>
<evidence type="ECO:0000259" key="4">
    <source>
        <dbReference type="Pfam" id="PF23559"/>
    </source>
</evidence>
<dbReference type="PANTHER" id="PTHR33463">
    <property type="entry name" value="NB-ARC DOMAIN-CONTAINING PROTEIN-RELATED"/>
    <property type="match status" value="1"/>
</dbReference>
<dbReference type="InterPro" id="IPR058922">
    <property type="entry name" value="WHD_DRP"/>
</dbReference>
<dbReference type="GO" id="GO:0005524">
    <property type="term" value="F:ATP binding"/>
    <property type="evidence" value="ECO:0007669"/>
    <property type="project" value="UniProtKB-KW"/>
</dbReference>
<dbReference type="RefSeq" id="XP_019706772.1">
    <property type="nucleotide sequence ID" value="XM_019851213.1"/>
</dbReference>
<dbReference type="GeneID" id="105046960"/>
<evidence type="ECO:0000256" key="2">
    <source>
        <dbReference type="ARBA" id="ARBA00022737"/>
    </source>
</evidence>
<evidence type="ECO:0000313" key="6">
    <source>
        <dbReference type="Proteomes" id="UP000504607"/>
    </source>
</evidence>
<dbReference type="Pfam" id="PF23559">
    <property type="entry name" value="WHD_DRP"/>
    <property type="match status" value="1"/>
</dbReference>
<dbReference type="InterPro" id="IPR003591">
    <property type="entry name" value="Leu-rich_rpt_typical-subtyp"/>
</dbReference>
<name>A0A6J0PJ34_ELAGV</name>
<dbReference type="InParanoid" id="A0A6J0PJ34"/>
<dbReference type="RefSeq" id="XP_073115489.1">
    <property type="nucleotide sequence ID" value="XM_073259388.1"/>
</dbReference>
<dbReference type="GO" id="GO:0009626">
    <property type="term" value="P:plant-type hypersensitive response"/>
    <property type="evidence" value="ECO:0007669"/>
    <property type="project" value="UniProtKB-ARBA"/>
</dbReference>
<dbReference type="RefSeq" id="XP_073115490.1">
    <property type="nucleotide sequence ID" value="XM_073259389.1"/>
</dbReference>
<dbReference type="Gene3D" id="1.10.8.430">
    <property type="entry name" value="Helical domain of apoptotic protease-activating factors"/>
    <property type="match status" value="1"/>
</dbReference>
<proteinExistence type="predicted"/>
<dbReference type="FunFam" id="1.10.10.10:FF:000322">
    <property type="entry name" value="Probable disease resistance protein At1g63360"/>
    <property type="match status" value="1"/>
</dbReference>
<dbReference type="SMART" id="SM00369">
    <property type="entry name" value="LRR_TYP"/>
    <property type="match status" value="2"/>
</dbReference>
<dbReference type="PRINTS" id="PR00364">
    <property type="entry name" value="DISEASERSIST"/>
</dbReference>
<dbReference type="RefSeq" id="XP_073115488.1">
    <property type="nucleotide sequence ID" value="XM_073259387.1"/>
</dbReference>
<accession>A0A6J0PJ34</accession>
<reference evidence="7" key="1">
    <citation type="submission" date="2025-08" db="UniProtKB">
        <authorList>
            <consortium name="RefSeq"/>
        </authorList>
    </citation>
    <scope>IDENTIFICATION</scope>
</reference>
<dbReference type="InterPro" id="IPR027417">
    <property type="entry name" value="P-loop_NTPase"/>
</dbReference>
<evidence type="ECO:0000313" key="7">
    <source>
        <dbReference type="RefSeq" id="XP_019706772.1"/>
    </source>
</evidence>
<dbReference type="InterPro" id="IPR001611">
    <property type="entry name" value="Leu-rich_rpt"/>
</dbReference>
<dbReference type="GO" id="GO:0002758">
    <property type="term" value="P:innate immune response-activating signaling pathway"/>
    <property type="evidence" value="ECO:0007669"/>
    <property type="project" value="UniProtKB-ARBA"/>
</dbReference>